<keyword evidence="4" id="KW-1185">Reference proteome</keyword>
<keyword evidence="1" id="KW-1133">Transmembrane helix</keyword>
<dbReference type="EMBL" id="LKBG01000265">
    <property type="protein sequence ID" value="KQB33945.1"/>
    <property type="molecule type" value="Genomic_DNA"/>
</dbReference>
<dbReference type="PATRIC" id="fig|507754.4.peg.1535"/>
<keyword evidence="1" id="KW-0812">Transmembrane</keyword>
<name>A0A0P9ESW8_9ARCH</name>
<feature type="transmembrane region" description="Helical" evidence="1">
    <location>
        <begin position="37"/>
        <end position="55"/>
    </location>
</feature>
<keyword evidence="1" id="KW-0472">Membrane</keyword>
<evidence type="ECO:0000313" key="5">
    <source>
        <dbReference type="Proteomes" id="UP000050515"/>
    </source>
</evidence>
<reference evidence="3 4" key="2">
    <citation type="submission" date="2015-09" db="EMBL/GenBank/DDBJ databases">
        <title>Heavy metals and arsenic resistance mechanisms in polyextremophilic archaea of the family Ferroplasmaceae.</title>
        <authorList>
            <person name="Bulaev A.G."/>
            <person name="Kanygina A.V."/>
        </authorList>
    </citation>
    <scope>NUCLEOTIDE SEQUENCE [LARGE SCALE GENOMIC DNA]</scope>
    <source>
        <strain evidence="3 4">VT</strain>
    </source>
</reference>
<organism evidence="2 5">
    <name type="scientific">Acidiplasma aeolicum</name>
    <dbReference type="NCBI Taxonomy" id="507754"/>
    <lineage>
        <taxon>Archaea</taxon>
        <taxon>Methanobacteriati</taxon>
        <taxon>Thermoplasmatota</taxon>
        <taxon>Thermoplasmata</taxon>
        <taxon>Thermoplasmatales</taxon>
        <taxon>Ferroplasmaceae</taxon>
        <taxon>Acidiplasma</taxon>
    </lineage>
</organism>
<dbReference type="Proteomes" id="UP000050515">
    <property type="component" value="Unassembled WGS sequence"/>
</dbReference>
<dbReference type="OrthoDB" id="57413at2157"/>
<accession>A0A0P9ESW8</accession>
<gene>
    <name evidence="3" type="ORF">AOG54_06045</name>
    <name evidence="2" type="ORF">SE19_02710</name>
</gene>
<dbReference type="RefSeq" id="WP_054963999.1">
    <property type="nucleotide sequence ID" value="NZ_LKBG01000265.1"/>
</dbReference>
<evidence type="ECO:0000313" key="2">
    <source>
        <dbReference type="EMBL" id="KPV47063.1"/>
    </source>
</evidence>
<protein>
    <submittedName>
        <fullName evidence="2">Trehalose synthase</fullName>
    </submittedName>
</protein>
<feature type="transmembrane region" description="Helical" evidence="1">
    <location>
        <begin position="7"/>
        <end position="25"/>
    </location>
</feature>
<evidence type="ECO:0000256" key="1">
    <source>
        <dbReference type="SAM" id="Phobius"/>
    </source>
</evidence>
<reference evidence="2 5" key="1">
    <citation type="submission" date="2015-09" db="EMBL/GenBank/DDBJ databases">
        <title>Draft genome sequence of Acidiplasma aeolicum DSM 18409.</title>
        <authorList>
            <person name="Hemp J."/>
        </authorList>
    </citation>
    <scope>NUCLEOTIDE SEQUENCE [LARGE SCALE GENOMIC DNA]</scope>
    <source>
        <strain evidence="2 5">V</strain>
    </source>
</reference>
<feature type="transmembrane region" description="Helical" evidence="1">
    <location>
        <begin position="67"/>
        <end position="88"/>
    </location>
</feature>
<sequence length="123" mass="13638">MDGLEKLLWSVSGLTVLQMTLGFYLSQISNPLNSRMLYVHIITGTLLFILALILIKPSGINKRLRNLSVVNSGLIVLTGIIGSGFIIFKNSTFYSTYMPYPHFLLAIGIISNYAVMLGIKRTL</sequence>
<proteinExistence type="predicted"/>
<evidence type="ECO:0000313" key="4">
    <source>
        <dbReference type="Proteomes" id="UP000050320"/>
    </source>
</evidence>
<dbReference type="Proteomes" id="UP000050320">
    <property type="component" value="Unassembled WGS sequence"/>
</dbReference>
<comment type="caution">
    <text evidence="2">The sequence shown here is derived from an EMBL/GenBank/DDBJ whole genome shotgun (WGS) entry which is preliminary data.</text>
</comment>
<feature type="transmembrane region" description="Helical" evidence="1">
    <location>
        <begin position="100"/>
        <end position="119"/>
    </location>
</feature>
<dbReference type="EMBL" id="LJCQ01000143">
    <property type="protein sequence ID" value="KPV47063.1"/>
    <property type="molecule type" value="Genomic_DNA"/>
</dbReference>
<evidence type="ECO:0000313" key="3">
    <source>
        <dbReference type="EMBL" id="KQB33945.1"/>
    </source>
</evidence>
<dbReference type="AlphaFoldDB" id="A0A0P9ESW8"/>